<sequence>MQPLTRLVPRFAIDSGSVSISRTLRISPRPSVKSSICLQCRIYSPSLRRHFADDQRPIIEPPPHLRLKVTPPPEESKPQVEEKPTPTPESSEQDVSSSAIPEKDGELPSTLESRRLAVTKKLSHLMDHMQGNIFIASQRINDLTGYSGIEALKNKITDLETQVANSKDLVRSTRLHYKTTVADRASSQREVTTLLARKDTWTPADLERFTHLYRMDHTNEQAVQEAATRLADAEREAEKAAGELSSSILSRYHEEQIWSDKIRRMSTWGTWGLMGVNVLLFLVFQFGFEPWRRRRLVAGFEDKVREALEKEKAFAMSTAVRGAEVGGGEGSEVSLDEIVASGAQELEEEMGEKALDEPAVEAVVAVMEGEVSHHESNNEPAPAIGEAAAAAMDTAELSIPYSKPAFDYRNVESWKEKMEAGKAAAIDLWSTQQISIPKRDITIIALESAAGGAVLVGAIFTLILRRSYILNQMIEKEHEGIVQIIASCQIFCTLSYAFVLAI</sequence>
<evidence type="ECO:0000256" key="1">
    <source>
        <dbReference type="ARBA" id="ARBA00007472"/>
    </source>
</evidence>
<dbReference type="Proteomes" id="UP000297452">
    <property type="component" value="Unassembled WGS sequence"/>
</dbReference>
<comment type="function">
    <text evidence="9">Required for the maintenance of the structure of the mitochondrial inner membrane. Involved in mitochondrial morphology. Causes growth arrest when highly overexpressed.</text>
</comment>
<organism evidence="12 13">
    <name type="scientific">Botryotinia narcissicola</name>
    <dbReference type="NCBI Taxonomy" id="278944"/>
    <lineage>
        <taxon>Eukaryota</taxon>
        <taxon>Fungi</taxon>
        <taxon>Dikarya</taxon>
        <taxon>Ascomycota</taxon>
        <taxon>Pezizomycotina</taxon>
        <taxon>Leotiomycetes</taxon>
        <taxon>Helotiales</taxon>
        <taxon>Sclerotiniaceae</taxon>
        <taxon>Botryotinia</taxon>
    </lineage>
</organism>
<evidence type="ECO:0000313" key="13">
    <source>
        <dbReference type="Proteomes" id="UP000297452"/>
    </source>
</evidence>
<proteinExistence type="inferred from homology"/>
<name>A0A4Z1ILD4_9HELO</name>
<keyword evidence="4 10" id="KW-0809">Transit peptide</keyword>
<keyword evidence="8 10" id="KW-0472">Membrane</keyword>
<comment type="caution">
    <text evidence="12">The sequence shown here is derived from an EMBL/GenBank/DDBJ whole genome shotgun (WGS) entry which is preliminary data.</text>
</comment>
<comment type="similarity">
    <text evidence="1 10">Belongs to the SHE9 family.</text>
</comment>
<evidence type="ECO:0000256" key="4">
    <source>
        <dbReference type="ARBA" id="ARBA00022946"/>
    </source>
</evidence>
<comment type="caution">
    <text evidence="10">Lacks conserved residue(s) required for the propagation of feature annotation.</text>
</comment>
<comment type="subcellular location">
    <subcellularLocation>
        <location evidence="10">Mitochondrion inner membrane</location>
        <topology evidence="10">Multi-pass membrane protein</topology>
    </subcellularLocation>
</comment>
<dbReference type="PANTHER" id="PTHR31961:SF3">
    <property type="entry name" value="SENSITIVE TO HIGH EXPRESSION PROTEIN 9, MITOCHONDRIAL"/>
    <property type="match status" value="1"/>
</dbReference>
<evidence type="ECO:0000256" key="2">
    <source>
        <dbReference type="ARBA" id="ARBA00022692"/>
    </source>
</evidence>
<reference evidence="12 13" key="1">
    <citation type="submission" date="2017-12" db="EMBL/GenBank/DDBJ databases">
        <title>Comparative genomics of Botrytis spp.</title>
        <authorList>
            <person name="Valero-Jimenez C.A."/>
            <person name="Tapia P."/>
            <person name="Veloso J."/>
            <person name="Silva-Moreno E."/>
            <person name="Staats M."/>
            <person name="Valdes J.H."/>
            <person name="Van Kan J.A.L."/>
        </authorList>
    </citation>
    <scope>NUCLEOTIDE SEQUENCE [LARGE SCALE GENOMIC DNA]</scope>
    <source>
        <strain evidence="12 13">MUCL2120</strain>
    </source>
</reference>
<comment type="subunit">
    <text evidence="10">Homooligomer.</text>
</comment>
<feature type="transmembrane region" description="Helical" evidence="10">
    <location>
        <begin position="441"/>
        <end position="464"/>
    </location>
</feature>
<dbReference type="Pfam" id="PF05546">
    <property type="entry name" value="She9_MDM33"/>
    <property type="match status" value="1"/>
</dbReference>
<dbReference type="GO" id="GO:0007007">
    <property type="term" value="P:inner mitochondrial membrane organization"/>
    <property type="evidence" value="ECO:0007669"/>
    <property type="project" value="TreeGrafter"/>
</dbReference>
<keyword evidence="6" id="KW-0175">Coiled coil</keyword>
<keyword evidence="13" id="KW-1185">Reference proteome</keyword>
<dbReference type="GO" id="GO:0005743">
    <property type="term" value="C:mitochondrial inner membrane"/>
    <property type="evidence" value="ECO:0007669"/>
    <property type="project" value="UniProtKB-SubCell"/>
</dbReference>
<keyword evidence="3 10" id="KW-0999">Mitochondrion inner membrane</keyword>
<evidence type="ECO:0000256" key="3">
    <source>
        <dbReference type="ARBA" id="ARBA00022792"/>
    </source>
</evidence>
<evidence type="ECO:0000256" key="10">
    <source>
        <dbReference type="RuleBase" id="RU364128"/>
    </source>
</evidence>
<dbReference type="OrthoDB" id="5595506at2759"/>
<feature type="compositionally biased region" description="Basic and acidic residues" evidence="11">
    <location>
        <begin position="74"/>
        <end position="84"/>
    </location>
</feature>
<evidence type="ECO:0000256" key="11">
    <source>
        <dbReference type="SAM" id="MobiDB-lite"/>
    </source>
</evidence>
<feature type="transmembrane region" description="Helical" evidence="10">
    <location>
        <begin position="268"/>
        <end position="288"/>
    </location>
</feature>
<keyword evidence="2 10" id="KW-0812">Transmembrane</keyword>
<evidence type="ECO:0000313" key="12">
    <source>
        <dbReference type="EMBL" id="TGO61354.1"/>
    </source>
</evidence>
<feature type="transmembrane region" description="Helical" evidence="10">
    <location>
        <begin position="484"/>
        <end position="501"/>
    </location>
</feature>
<evidence type="ECO:0000256" key="7">
    <source>
        <dbReference type="ARBA" id="ARBA00023128"/>
    </source>
</evidence>
<dbReference type="PANTHER" id="PTHR31961">
    <property type="entry name" value="SENSITIVE TO HIGH EXPRESSION PROTEIN 9, MITOCHONDRIAL"/>
    <property type="match status" value="1"/>
</dbReference>
<protein>
    <recommendedName>
        <fullName evidence="10">Sensitive to high expression protein 9, mitochondrial</fullName>
    </recommendedName>
</protein>
<keyword evidence="7 10" id="KW-0496">Mitochondrion</keyword>
<evidence type="ECO:0000256" key="8">
    <source>
        <dbReference type="ARBA" id="ARBA00023136"/>
    </source>
</evidence>
<dbReference type="AlphaFoldDB" id="A0A4Z1ILD4"/>
<dbReference type="InterPro" id="IPR008839">
    <property type="entry name" value="MDM33_fungi"/>
</dbReference>
<gene>
    <name evidence="12" type="ORF">BOTNAR_0130g00070</name>
</gene>
<evidence type="ECO:0000256" key="6">
    <source>
        <dbReference type="ARBA" id="ARBA00023054"/>
    </source>
</evidence>
<feature type="region of interest" description="Disordered" evidence="11">
    <location>
        <begin position="53"/>
        <end position="112"/>
    </location>
</feature>
<evidence type="ECO:0000256" key="5">
    <source>
        <dbReference type="ARBA" id="ARBA00022989"/>
    </source>
</evidence>
<keyword evidence="5 10" id="KW-1133">Transmembrane helix</keyword>
<accession>A0A4Z1ILD4</accession>
<dbReference type="EMBL" id="PQXJ01000130">
    <property type="protein sequence ID" value="TGO61354.1"/>
    <property type="molecule type" value="Genomic_DNA"/>
</dbReference>
<evidence type="ECO:0000256" key="9">
    <source>
        <dbReference type="ARBA" id="ARBA00024807"/>
    </source>
</evidence>